<evidence type="ECO:0000256" key="2">
    <source>
        <dbReference type="ARBA" id="ARBA00004651"/>
    </source>
</evidence>
<dbReference type="Pfam" id="PF01554">
    <property type="entry name" value="MatE"/>
    <property type="match status" value="2"/>
</dbReference>
<keyword evidence="10" id="KW-0406">Ion transport</keyword>
<evidence type="ECO:0000256" key="13">
    <source>
        <dbReference type="SAM" id="Phobius"/>
    </source>
</evidence>
<accession>A0ABT2S5A0</accession>
<feature type="transmembrane region" description="Helical" evidence="13">
    <location>
        <begin position="359"/>
        <end position="382"/>
    </location>
</feature>
<keyword evidence="5" id="KW-0813">Transport</keyword>
<dbReference type="RefSeq" id="WP_262581350.1">
    <property type="nucleotide sequence ID" value="NZ_JAOQJV010000005.1"/>
</dbReference>
<evidence type="ECO:0000313" key="14">
    <source>
        <dbReference type="EMBL" id="MCU6699767.1"/>
    </source>
</evidence>
<evidence type="ECO:0000256" key="1">
    <source>
        <dbReference type="ARBA" id="ARBA00003408"/>
    </source>
</evidence>
<sequence>MNDTFMKEKPILPLLTSMALPMVVSMLVNSLYNIVDSLFVAQINEKAMTALSLVYPLQNLMNAIAIGFGIGINAVIAFHLGAGNREKADIAATHGFIFALIHSVIMMTAGILLMPVFLRMFTGDAEVIEMGMQYSVIVFLFAPTIMIELVFEKLFQATGNMKVTMLSLMCGSIANIILDPLMIFGIGPFPEMGIRGAALATGLGQLLTWVIYIVAYLSPKQTVHFQWKYCHPDSAIDRKLYGVGIPAIFNLALPSLLISLLNGLLAVYSQSYVVVLGIYYKLQTFLYLPANGIIQGMRPVIGYNYGAGERERVKKIYRLTLYMTGSIMILGTILCLLASGQLIGFFTTNNETIRIGQTALRVISMGFVISAVSVTTSGALEGLGKGKESFQISLFRYLITIVPAAWILCRIGGAEWVWHAFWISETITALIAWRIYHKSVKMNADKHSPRFKCAEY</sequence>
<reference evidence="14 15" key="1">
    <citation type="journal article" date="2021" name="ISME Commun">
        <title>Automated analysis of genomic sequences facilitates high-throughput and comprehensive description of bacteria.</title>
        <authorList>
            <person name="Hitch T.C.A."/>
        </authorList>
    </citation>
    <scope>NUCLEOTIDE SEQUENCE [LARGE SCALE GENOMIC DNA]</scope>
    <source>
        <strain evidence="14 15">Sanger_02</strain>
    </source>
</reference>
<feature type="transmembrane region" description="Helical" evidence="13">
    <location>
        <begin position="130"/>
        <end position="151"/>
    </location>
</feature>
<evidence type="ECO:0000256" key="9">
    <source>
        <dbReference type="ARBA" id="ARBA00022989"/>
    </source>
</evidence>
<evidence type="ECO:0000256" key="3">
    <source>
        <dbReference type="ARBA" id="ARBA00010199"/>
    </source>
</evidence>
<evidence type="ECO:0000256" key="5">
    <source>
        <dbReference type="ARBA" id="ARBA00022448"/>
    </source>
</evidence>
<dbReference type="PANTHER" id="PTHR43298:SF2">
    <property type="entry name" value="FMN_FAD EXPORTER YEEO-RELATED"/>
    <property type="match status" value="1"/>
</dbReference>
<feature type="transmembrane region" description="Helical" evidence="13">
    <location>
        <begin position="198"/>
        <end position="219"/>
    </location>
</feature>
<evidence type="ECO:0000256" key="12">
    <source>
        <dbReference type="ARBA" id="ARBA00031636"/>
    </source>
</evidence>
<organism evidence="14 15">
    <name type="scientific">Dorea ammoniilytica</name>
    <dbReference type="NCBI Taxonomy" id="2981788"/>
    <lineage>
        <taxon>Bacteria</taxon>
        <taxon>Bacillati</taxon>
        <taxon>Bacillota</taxon>
        <taxon>Clostridia</taxon>
        <taxon>Lachnospirales</taxon>
        <taxon>Lachnospiraceae</taxon>
        <taxon>Dorea</taxon>
    </lineage>
</organism>
<dbReference type="EMBL" id="JAOQJV010000005">
    <property type="protein sequence ID" value="MCU6699767.1"/>
    <property type="molecule type" value="Genomic_DNA"/>
</dbReference>
<dbReference type="InterPro" id="IPR048279">
    <property type="entry name" value="MdtK-like"/>
</dbReference>
<comment type="caution">
    <text evidence="14">The sequence shown here is derived from an EMBL/GenBank/DDBJ whole genome shotgun (WGS) entry which is preliminary data.</text>
</comment>
<comment type="subcellular location">
    <subcellularLocation>
        <location evidence="2">Cell membrane</location>
        <topology evidence="2">Multi-pass membrane protein</topology>
    </subcellularLocation>
</comment>
<feature type="transmembrane region" description="Helical" evidence="13">
    <location>
        <begin position="95"/>
        <end position="118"/>
    </location>
</feature>
<evidence type="ECO:0000256" key="10">
    <source>
        <dbReference type="ARBA" id="ARBA00023065"/>
    </source>
</evidence>
<evidence type="ECO:0000256" key="7">
    <source>
        <dbReference type="ARBA" id="ARBA00022475"/>
    </source>
</evidence>
<dbReference type="NCBIfam" id="TIGR00797">
    <property type="entry name" value="matE"/>
    <property type="match status" value="1"/>
</dbReference>
<keyword evidence="15" id="KW-1185">Reference proteome</keyword>
<evidence type="ECO:0000256" key="4">
    <source>
        <dbReference type="ARBA" id="ARBA00020268"/>
    </source>
</evidence>
<feature type="transmembrane region" description="Helical" evidence="13">
    <location>
        <begin position="60"/>
        <end position="83"/>
    </location>
</feature>
<feature type="transmembrane region" description="Helical" evidence="13">
    <location>
        <begin position="12"/>
        <end position="32"/>
    </location>
</feature>
<comment type="function">
    <text evidence="1">Multidrug efflux pump.</text>
</comment>
<dbReference type="PIRSF" id="PIRSF006603">
    <property type="entry name" value="DinF"/>
    <property type="match status" value="1"/>
</dbReference>
<protein>
    <recommendedName>
        <fullName evidence="4">Probable multidrug resistance protein NorM</fullName>
    </recommendedName>
    <alternativeName>
        <fullName evidence="12">Multidrug-efflux transporter</fullName>
    </alternativeName>
</protein>
<keyword evidence="8 13" id="KW-0812">Transmembrane</keyword>
<comment type="similarity">
    <text evidence="3">Belongs to the multi antimicrobial extrusion (MATE) (TC 2.A.66.1) family.</text>
</comment>
<gene>
    <name evidence="14" type="ORF">OCV65_05920</name>
</gene>
<feature type="transmembrane region" description="Helical" evidence="13">
    <location>
        <begin position="394"/>
        <end position="413"/>
    </location>
</feature>
<dbReference type="Proteomes" id="UP001207605">
    <property type="component" value="Unassembled WGS sequence"/>
</dbReference>
<evidence type="ECO:0000256" key="8">
    <source>
        <dbReference type="ARBA" id="ARBA00022692"/>
    </source>
</evidence>
<feature type="transmembrane region" description="Helical" evidence="13">
    <location>
        <begin position="419"/>
        <end position="436"/>
    </location>
</feature>
<evidence type="ECO:0000256" key="11">
    <source>
        <dbReference type="ARBA" id="ARBA00023136"/>
    </source>
</evidence>
<keyword evidence="6" id="KW-0050">Antiport</keyword>
<feature type="transmembrane region" description="Helical" evidence="13">
    <location>
        <begin position="267"/>
        <end position="288"/>
    </location>
</feature>
<name>A0ABT2S5A0_9FIRM</name>
<feature type="transmembrane region" description="Helical" evidence="13">
    <location>
        <begin position="240"/>
        <end position="261"/>
    </location>
</feature>
<proteinExistence type="inferred from homology"/>
<dbReference type="InterPro" id="IPR002528">
    <property type="entry name" value="MATE_fam"/>
</dbReference>
<feature type="transmembrane region" description="Helical" evidence="13">
    <location>
        <begin position="163"/>
        <end position="186"/>
    </location>
</feature>
<dbReference type="InterPro" id="IPR050222">
    <property type="entry name" value="MATE_MdtK"/>
</dbReference>
<keyword evidence="7" id="KW-1003">Cell membrane</keyword>
<evidence type="ECO:0000313" key="15">
    <source>
        <dbReference type="Proteomes" id="UP001207605"/>
    </source>
</evidence>
<keyword evidence="11 13" id="KW-0472">Membrane</keyword>
<dbReference type="PANTHER" id="PTHR43298">
    <property type="entry name" value="MULTIDRUG RESISTANCE PROTEIN NORM-RELATED"/>
    <property type="match status" value="1"/>
</dbReference>
<feature type="transmembrane region" description="Helical" evidence="13">
    <location>
        <begin position="319"/>
        <end position="339"/>
    </location>
</feature>
<evidence type="ECO:0000256" key="6">
    <source>
        <dbReference type="ARBA" id="ARBA00022449"/>
    </source>
</evidence>
<keyword evidence="9 13" id="KW-1133">Transmembrane helix</keyword>